<evidence type="ECO:0000313" key="3">
    <source>
        <dbReference type="Proteomes" id="UP000554235"/>
    </source>
</evidence>
<evidence type="ECO:0000313" key="2">
    <source>
        <dbReference type="EMBL" id="KAF4449619.1"/>
    </source>
</evidence>
<feature type="region of interest" description="Disordered" evidence="1">
    <location>
        <begin position="1"/>
        <end position="157"/>
    </location>
</feature>
<dbReference type="Proteomes" id="UP000554235">
    <property type="component" value="Unassembled WGS sequence"/>
</dbReference>
<feature type="non-terminal residue" evidence="2">
    <location>
        <position position="157"/>
    </location>
</feature>
<evidence type="ECO:0000256" key="1">
    <source>
        <dbReference type="SAM" id="MobiDB-lite"/>
    </source>
</evidence>
<feature type="compositionally biased region" description="Basic and acidic residues" evidence="1">
    <location>
        <begin position="101"/>
        <end position="110"/>
    </location>
</feature>
<protein>
    <submittedName>
        <fullName evidence="2">Mediator of replication checkpoint 1</fullName>
    </submittedName>
</protein>
<comment type="caution">
    <text evidence="2">The sequence shown here is derived from an EMBL/GenBank/DDBJ whole genome shotgun (WGS) entry which is preliminary data.</text>
</comment>
<keyword evidence="3" id="KW-1185">Reference proteome</keyword>
<dbReference type="AlphaFoldDB" id="A0A8H4KI61"/>
<gene>
    <name evidence="2" type="ORF">FALBO_16625</name>
</gene>
<organism evidence="2 3">
    <name type="scientific">Fusarium albosuccineum</name>
    <dbReference type="NCBI Taxonomy" id="1237068"/>
    <lineage>
        <taxon>Eukaryota</taxon>
        <taxon>Fungi</taxon>
        <taxon>Dikarya</taxon>
        <taxon>Ascomycota</taxon>
        <taxon>Pezizomycotina</taxon>
        <taxon>Sordariomycetes</taxon>
        <taxon>Hypocreomycetidae</taxon>
        <taxon>Hypocreales</taxon>
        <taxon>Nectriaceae</taxon>
        <taxon>Fusarium</taxon>
        <taxon>Fusarium decemcellulare species complex</taxon>
    </lineage>
</organism>
<name>A0A8H4KI61_9HYPO</name>
<sequence>MATTPPRALSPASSGGSPEPLTIKSKLEAALLAASDDSGDEDSPLPTTTKNKSPRRIPNIDLPQSSSDDESEEEVRPRGRFASRMQGITRATETATSNNEATREKDHNIDMPDAQSQEDDTPVASRRLARRAPQSPAANATATESRAASPGLFLSSP</sequence>
<proteinExistence type="predicted"/>
<dbReference type="OrthoDB" id="10644799at2759"/>
<feature type="compositionally biased region" description="Low complexity" evidence="1">
    <location>
        <begin position="137"/>
        <end position="149"/>
    </location>
</feature>
<feature type="compositionally biased region" description="Low complexity" evidence="1">
    <location>
        <begin position="89"/>
        <end position="100"/>
    </location>
</feature>
<accession>A0A8H4KI61</accession>
<dbReference type="EMBL" id="JAADYS010003195">
    <property type="protein sequence ID" value="KAF4449619.1"/>
    <property type="molecule type" value="Genomic_DNA"/>
</dbReference>
<reference evidence="2 3" key="1">
    <citation type="submission" date="2020-01" db="EMBL/GenBank/DDBJ databases">
        <title>Identification and distribution of gene clusters putatively required for synthesis of sphingolipid metabolism inhibitors in phylogenetically diverse species of the filamentous fungus Fusarium.</title>
        <authorList>
            <person name="Kim H.-S."/>
            <person name="Busman M."/>
            <person name="Brown D.W."/>
            <person name="Divon H."/>
            <person name="Uhlig S."/>
            <person name="Proctor R.H."/>
        </authorList>
    </citation>
    <scope>NUCLEOTIDE SEQUENCE [LARGE SCALE GENOMIC DNA]</scope>
    <source>
        <strain evidence="2 3">NRRL 20459</strain>
    </source>
</reference>